<comment type="subcellular location">
    <subcellularLocation>
        <location evidence="1 6">Membrane</location>
        <topology evidence="1 6">Multi-pass membrane protein</topology>
    </subcellularLocation>
</comment>
<keyword evidence="9" id="KW-1185">Reference proteome</keyword>
<dbReference type="AlphaFoldDB" id="A0A1H1L525"/>
<sequence length="404" mass="41104">MTVLFVVIAVVVVALVFDFTNGFHDSANAMAGPIATGALRPRTAVIIAAVLNLVGACLSTEVAKTISGGFFDESLITAPIILAGLVGAIVWNLLTWLLGLPSSSSHALFGGLIGAVVVGAGMSTVHGWVIVSKVLLPALVAPLVAGLAAVAATRIAYRISRGADRAQTDAGFKYGQAFTASLVALAHGTSDGQKTMGVITLVLIAAGLQQADTGPQWWVVLAAGLAIGLGTYSGGWRIMRTMGKGIVEIETPQGAASGAATAATILASSHLGFGLSTTHVSTGSILGSGVGREGAEVRWGVARRMVFAWLLTLPAAGLVGGLSALVAEQGTVGVVGLLVLLTAACAVIYGFSRRHRIDHQNVTDSAEVMVFASASGRSYSTARQRDDADHDHGSPSSRTGAGSR</sequence>
<accession>A0A1H1L525</accession>
<feature type="compositionally biased region" description="Basic and acidic residues" evidence="7">
    <location>
        <begin position="383"/>
        <end position="393"/>
    </location>
</feature>
<gene>
    <name evidence="8" type="ORF">SAMN04488543_0084</name>
</gene>
<dbReference type="Pfam" id="PF01384">
    <property type="entry name" value="PHO4"/>
    <property type="match status" value="1"/>
</dbReference>
<dbReference type="InterPro" id="IPR001204">
    <property type="entry name" value="Phos_transporter"/>
</dbReference>
<dbReference type="GO" id="GO:0005315">
    <property type="term" value="F:phosphate transmembrane transporter activity"/>
    <property type="evidence" value="ECO:0007669"/>
    <property type="project" value="InterPro"/>
</dbReference>
<dbReference type="GO" id="GO:0035435">
    <property type="term" value="P:phosphate ion transmembrane transport"/>
    <property type="evidence" value="ECO:0007669"/>
    <property type="project" value="TreeGrafter"/>
</dbReference>
<dbReference type="PANTHER" id="PTHR11101:SF54">
    <property type="entry name" value="LOW-AFFINITY INORGANIC PHOSPHATE TRANSPORTER-RELATED"/>
    <property type="match status" value="1"/>
</dbReference>
<feature type="transmembrane region" description="Helical" evidence="6">
    <location>
        <begin position="306"/>
        <end position="326"/>
    </location>
</feature>
<evidence type="ECO:0000256" key="5">
    <source>
        <dbReference type="ARBA" id="ARBA00023136"/>
    </source>
</evidence>
<feature type="transmembrane region" description="Helical" evidence="6">
    <location>
        <begin position="217"/>
        <end position="236"/>
    </location>
</feature>
<dbReference type="STRING" id="546871.SAMN04488543_0084"/>
<keyword evidence="4 6" id="KW-1133">Transmembrane helix</keyword>
<dbReference type="EMBL" id="LT629749">
    <property type="protein sequence ID" value="SDR69593.1"/>
    <property type="molecule type" value="Genomic_DNA"/>
</dbReference>
<evidence type="ECO:0000256" key="7">
    <source>
        <dbReference type="SAM" id="MobiDB-lite"/>
    </source>
</evidence>
<evidence type="ECO:0000256" key="6">
    <source>
        <dbReference type="RuleBase" id="RU363058"/>
    </source>
</evidence>
<dbReference type="RefSeq" id="WP_091408575.1">
    <property type="nucleotide sequence ID" value="NZ_LT629749.1"/>
</dbReference>
<feature type="region of interest" description="Disordered" evidence="7">
    <location>
        <begin position="380"/>
        <end position="404"/>
    </location>
</feature>
<proteinExistence type="inferred from homology"/>
<evidence type="ECO:0000256" key="4">
    <source>
        <dbReference type="ARBA" id="ARBA00022989"/>
    </source>
</evidence>
<evidence type="ECO:0000313" key="8">
    <source>
        <dbReference type="EMBL" id="SDR69593.1"/>
    </source>
</evidence>
<dbReference type="PANTHER" id="PTHR11101">
    <property type="entry name" value="PHOSPHATE TRANSPORTER"/>
    <property type="match status" value="1"/>
</dbReference>
<protein>
    <recommendedName>
        <fullName evidence="6">Phosphate transporter</fullName>
    </recommendedName>
</protein>
<evidence type="ECO:0000313" key="9">
    <source>
        <dbReference type="Proteomes" id="UP000199092"/>
    </source>
</evidence>
<keyword evidence="3 6" id="KW-0812">Transmembrane</keyword>
<dbReference type="GO" id="GO:0016020">
    <property type="term" value="C:membrane"/>
    <property type="evidence" value="ECO:0007669"/>
    <property type="project" value="UniProtKB-SubCell"/>
</dbReference>
<keyword evidence="5 6" id="KW-0472">Membrane</keyword>
<comment type="similarity">
    <text evidence="6">Belongs to the inorganic phosphate transporter (PiT) (TC 2.A.20) family.</text>
</comment>
<feature type="transmembrane region" description="Helical" evidence="6">
    <location>
        <begin position="44"/>
        <end position="63"/>
    </location>
</feature>
<evidence type="ECO:0000256" key="3">
    <source>
        <dbReference type="ARBA" id="ARBA00022692"/>
    </source>
</evidence>
<feature type="transmembrane region" description="Helical" evidence="6">
    <location>
        <begin position="135"/>
        <end position="157"/>
    </location>
</feature>
<keyword evidence="6" id="KW-0592">Phosphate transport</keyword>
<keyword evidence="2 6" id="KW-0813">Transport</keyword>
<evidence type="ECO:0000256" key="1">
    <source>
        <dbReference type="ARBA" id="ARBA00004141"/>
    </source>
</evidence>
<dbReference type="OrthoDB" id="9779554at2"/>
<evidence type="ECO:0000256" key="2">
    <source>
        <dbReference type="ARBA" id="ARBA00022448"/>
    </source>
</evidence>
<feature type="transmembrane region" description="Helical" evidence="6">
    <location>
        <begin position="332"/>
        <end position="351"/>
    </location>
</feature>
<feature type="transmembrane region" description="Helical" evidence="6">
    <location>
        <begin position="75"/>
        <end position="100"/>
    </location>
</feature>
<feature type="transmembrane region" description="Helical" evidence="6">
    <location>
        <begin position="6"/>
        <end position="23"/>
    </location>
</feature>
<dbReference type="Proteomes" id="UP000199092">
    <property type="component" value="Chromosome I"/>
</dbReference>
<feature type="transmembrane region" description="Helical" evidence="6">
    <location>
        <begin position="107"/>
        <end position="129"/>
    </location>
</feature>
<organism evidence="8 9">
    <name type="scientific">Friedmanniella luteola</name>
    <dbReference type="NCBI Taxonomy" id="546871"/>
    <lineage>
        <taxon>Bacteria</taxon>
        <taxon>Bacillati</taxon>
        <taxon>Actinomycetota</taxon>
        <taxon>Actinomycetes</taxon>
        <taxon>Propionibacteriales</taxon>
        <taxon>Nocardioidaceae</taxon>
        <taxon>Friedmanniella</taxon>
    </lineage>
</organism>
<name>A0A1H1L525_9ACTN</name>
<feature type="compositionally biased region" description="Polar residues" evidence="7">
    <location>
        <begin position="394"/>
        <end position="404"/>
    </location>
</feature>
<reference evidence="8 9" key="1">
    <citation type="submission" date="2016-10" db="EMBL/GenBank/DDBJ databases">
        <authorList>
            <person name="de Groot N.N."/>
        </authorList>
    </citation>
    <scope>NUCLEOTIDE SEQUENCE [LARGE SCALE GENOMIC DNA]</scope>
    <source>
        <strain evidence="8 9">DSM 21741</strain>
    </source>
</reference>